<evidence type="ECO:0000313" key="2">
    <source>
        <dbReference type="Proteomes" id="UP001234989"/>
    </source>
</evidence>
<proteinExistence type="predicted"/>
<sequence>MRRKSARPWRPGKCSIALGFDVVCDILDALILVSIPVEEERLEWEGVYKPKLAKIISSIRTRKLVVQGCLAYLDYLAHVWDVEVESPSIESIPAVSEFKKVFPMDLSCMPPDRDIDFGIPLYRMAPAELRELKAQIQELLDKGFICPSVSKWGALVLFDKKMEGMAYLIVGHQLDIRGTIGTEMLSPKTEYAAYLVFKLVNRCDYRLESAKSSIWFVNYESEIDTENQANTVHLPRLQESGDIPKLRRDGWMEVKLGYFDSKKGTDGPIEARLFEMNRIYKRGLIVEGVEFRPK</sequence>
<dbReference type="Proteomes" id="UP001234989">
    <property type="component" value="Chromosome 4"/>
</dbReference>
<dbReference type="InterPro" id="IPR025886">
    <property type="entry name" value="PP2-like"/>
</dbReference>
<dbReference type="AlphaFoldDB" id="A0AAF0QK90"/>
<dbReference type="Pfam" id="PF14299">
    <property type="entry name" value="PP2"/>
    <property type="match status" value="1"/>
</dbReference>
<dbReference type="InterPro" id="IPR043502">
    <property type="entry name" value="DNA/RNA_pol_sf"/>
</dbReference>
<organism evidence="1 2">
    <name type="scientific">Solanum verrucosum</name>
    <dbReference type="NCBI Taxonomy" id="315347"/>
    <lineage>
        <taxon>Eukaryota</taxon>
        <taxon>Viridiplantae</taxon>
        <taxon>Streptophyta</taxon>
        <taxon>Embryophyta</taxon>
        <taxon>Tracheophyta</taxon>
        <taxon>Spermatophyta</taxon>
        <taxon>Magnoliopsida</taxon>
        <taxon>eudicotyledons</taxon>
        <taxon>Gunneridae</taxon>
        <taxon>Pentapetalae</taxon>
        <taxon>asterids</taxon>
        <taxon>lamiids</taxon>
        <taxon>Solanales</taxon>
        <taxon>Solanaceae</taxon>
        <taxon>Solanoideae</taxon>
        <taxon>Solaneae</taxon>
        <taxon>Solanum</taxon>
    </lineage>
</organism>
<dbReference type="PANTHER" id="PTHR32278:SF81">
    <property type="entry name" value="F-BOX FAMILY PROTEIN"/>
    <property type="match status" value="1"/>
</dbReference>
<keyword evidence="2" id="KW-1185">Reference proteome</keyword>
<evidence type="ECO:0000313" key="1">
    <source>
        <dbReference type="EMBL" id="WMV25364.1"/>
    </source>
</evidence>
<protein>
    <submittedName>
        <fullName evidence="1">Uncharacterized protein</fullName>
    </submittedName>
</protein>
<gene>
    <name evidence="1" type="ORF">MTR67_018749</name>
</gene>
<name>A0AAF0QK90_SOLVR</name>
<dbReference type="PANTHER" id="PTHR32278">
    <property type="entry name" value="F-BOX DOMAIN-CONTAINING PROTEIN"/>
    <property type="match status" value="1"/>
</dbReference>
<accession>A0AAF0QK90</accession>
<dbReference type="Gene3D" id="3.10.10.10">
    <property type="entry name" value="HIV Type 1 Reverse Transcriptase, subunit A, domain 1"/>
    <property type="match status" value="1"/>
</dbReference>
<reference evidence="1" key="1">
    <citation type="submission" date="2023-08" db="EMBL/GenBank/DDBJ databases">
        <title>A de novo genome assembly of Solanum verrucosum Schlechtendal, a Mexican diploid species geographically isolated from the other diploid A-genome species in potato relatives.</title>
        <authorList>
            <person name="Hosaka K."/>
        </authorList>
    </citation>
    <scope>NUCLEOTIDE SEQUENCE</scope>
    <source>
        <tissue evidence="1">Young leaves</tissue>
    </source>
</reference>
<dbReference type="EMBL" id="CP133615">
    <property type="protein sequence ID" value="WMV25364.1"/>
    <property type="molecule type" value="Genomic_DNA"/>
</dbReference>
<dbReference type="SUPFAM" id="SSF56672">
    <property type="entry name" value="DNA/RNA polymerases"/>
    <property type="match status" value="1"/>
</dbReference>